<gene>
    <name evidence="3" type="ORF">G6O67_006240</name>
</gene>
<sequence>MDAPAPAPAPAPVTTPLIHHGYGSITPPGDGAPDRKPERHSPPPPPRPAPRATTVNRAQRIAVAVLSALHIARGVILLALPALGLGLLPGLAPATSMVVGGLLGVRDVLLGGLLATAPGRSDRELRRALAVSLLSDAADTFALIFAAACWRRSPVAEIGAVATLAIVEHVTLWSMAAQHEGGGPGRPVAAAAAYQARLRADEDKNLRLDMWFADMRRSEEMRPCSPAKLPR</sequence>
<feature type="region of interest" description="Disordered" evidence="1">
    <location>
        <begin position="1"/>
        <end position="54"/>
    </location>
</feature>
<accession>A0A8H4PLW7</accession>
<keyword evidence="2" id="KW-0812">Transmembrane</keyword>
<organism evidence="3 4">
    <name type="scientific">Ophiocordyceps sinensis</name>
    <dbReference type="NCBI Taxonomy" id="72228"/>
    <lineage>
        <taxon>Eukaryota</taxon>
        <taxon>Fungi</taxon>
        <taxon>Dikarya</taxon>
        <taxon>Ascomycota</taxon>
        <taxon>Pezizomycotina</taxon>
        <taxon>Sordariomycetes</taxon>
        <taxon>Hypocreomycetidae</taxon>
        <taxon>Hypocreales</taxon>
        <taxon>Ophiocordycipitaceae</taxon>
        <taxon>Ophiocordyceps</taxon>
    </lineage>
</organism>
<evidence type="ECO:0000256" key="2">
    <source>
        <dbReference type="SAM" id="Phobius"/>
    </source>
</evidence>
<keyword evidence="4" id="KW-1185">Reference proteome</keyword>
<protein>
    <submittedName>
        <fullName evidence="3">Uncharacterized protein</fullName>
    </submittedName>
</protein>
<evidence type="ECO:0000313" key="4">
    <source>
        <dbReference type="Proteomes" id="UP000557566"/>
    </source>
</evidence>
<feature type="compositionally biased region" description="Basic and acidic residues" evidence="1">
    <location>
        <begin position="32"/>
        <end position="41"/>
    </location>
</feature>
<reference evidence="3 4" key="1">
    <citation type="journal article" date="2020" name="Genome Biol. Evol.">
        <title>A new high-quality draft genome assembly of the Chinese cordyceps Ophiocordyceps sinensis.</title>
        <authorList>
            <person name="Shu R."/>
            <person name="Zhang J."/>
            <person name="Meng Q."/>
            <person name="Zhang H."/>
            <person name="Zhou G."/>
            <person name="Li M."/>
            <person name="Wu P."/>
            <person name="Zhao Y."/>
            <person name="Chen C."/>
            <person name="Qin Q."/>
        </authorList>
    </citation>
    <scope>NUCLEOTIDE SEQUENCE [LARGE SCALE GENOMIC DNA]</scope>
    <source>
        <strain evidence="3 4">IOZ07</strain>
    </source>
</reference>
<dbReference type="OrthoDB" id="4160064at2759"/>
<feature type="compositionally biased region" description="Pro residues" evidence="1">
    <location>
        <begin position="1"/>
        <end position="13"/>
    </location>
</feature>
<feature type="transmembrane region" description="Helical" evidence="2">
    <location>
        <begin position="128"/>
        <end position="148"/>
    </location>
</feature>
<proteinExistence type="predicted"/>
<comment type="caution">
    <text evidence="3">The sequence shown here is derived from an EMBL/GenBank/DDBJ whole genome shotgun (WGS) entry which is preliminary data.</text>
</comment>
<dbReference type="AlphaFoldDB" id="A0A8H4PLW7"/>
<feature type="transmembrane region" description="Helical" evidence="2">
    <location>
        <begin position="94"/>
        <end position="116"/>
    </location>
</feature>
<keyword evidence="2" id="KW-1133">Transmembrane helix</keyword>
<dbReference type="Proteomes" id="UP000557566">
    <property type="component" value="Unassembled WGS sequence"/>
</dbReference>
<keyword evidence="2" id="KW-0472">Membrane</keyword>
<evidence type="ECO:0000313" key="3">
    <source>
        <dbReference type="EMBL" id="KAF4506123.1"/>
    </source>
</evidence>
<dbReference type="EMBL" id="JAAVMX010000007">
    <property type="protein sequence ID" value="KAF4506123.1"/>
    <property type="molecule type" value="Genomic_DNA"/>
</dbReference>
<feature type="transmembrane region" description="Helical" evidence="2">
    <location>
        <begin position="61"/>
        <end position="88"/>
    </location>
</feature>
<evidence type="ECO:0000256" key="1">
    <source>
        <dbReference type="SAM" id="MobiDB-lite"/>
    </source>
</evidence>
<name>A0A8H4PLW7_9HYPO</name>